<evidence type="ECO:0000256" key="2">
    <source>
        <dbReference type="ARBA" id="ARBA00022840"/>
    </source>
</evidence>
<evidence type="ECO:0000256" key="3">
    <source>
        <dbReference type="ARBA" id="ARBA00023125"/>
    </source>
</evidence>
<protein>
    <submittedName>
        <fullName evidence="6">Sigma-54-dependent Fis family transcriptional regulator</fullName>
    </submittedName>
</protein>
<dbReference type="InterPro" id="IPR025943">
    <property type="entry name" value="Sigma_54_int_dom_ATP-bd_2"/>
</dbReference>
<dbReference type="InterPro" id="IPR002078">
    <property type="entry name" value="Sigma_54_int"/>
</dbReference>
<gene>
    <name evidence="6" type="ORF">KCG45_08580</name>
</gene>
<dbReference type="SMART" id="SM00382">
    <property type="entry name" value="AAA"/>
    <property type="match status" value="1"/>
</dbReference>
<proteinExistence type="predicted"/>
<dbReference type="PROSITE" id="PS00676">
    <property type="entry name" value="SIGMA54_INTERACT_2"/>
    <property type="match status" value="1"/>
</dbReference>
<dbReference type="EMBL" id="JAGSPB010000002">
    <property type="protein sequence ID" value="MBV7266231.1"/>
    <property type="molecule type" value="Genomic_DNA"/>
</dbReference>
<evidence type="ECO:0000313" key="7">
    <source>
        <dbReference type="Proteomes" id="UP000699975"/>
    </source>
</evidence>
<dbReference type="InterPro" id="IPR025944">
    <property type="entry name" value="Sigma_54_int_dom_CS"/>
</dbReference>
<accession>A0ABS6SMG9</accession>
<dbReference type="PROSITE" id="PS00675">
    <property type="entry name" value="SIGMA54_INTERACT_1"/>
    <property type="match status" value="1"/>
</dbReference>
<dbReference type="CDD" id="cd00009">
    <property type="entry name" value="AAA"/>
    <property type="match status" value="1"/>
</dbReference>
<dbReference type="InterPro" id="IPR003593">
    <property type="entry name" value="AAA+_ATPase"/>
</dbReference>
<name>A0ABS6SMG9_9SPHN</name>
<dbReference type="Pfam" id="PF25601">
    <property type="entry name" value="AAA_lid_14"/>
    <property type="match status" value="1"/>
</dbReference>
<keyword evidence="3" id="KW-0238">DNA-binding</keyword>
<organism evidence="6 7">
    <name type="scientific">Erythrobacter ani</name>
    <dbReference type="NCBI Taxonomy" id="2827235"/>
    <lineage>
        <taxon>Bacteria</taxon>
        <taxon>Pseudomonadati</taxon>
        <taxon>Pseudomonadota</taxon>
        <taxon>Alphaproteobacteria</taxon>
        <taxon>Sphingomonadales</taxon>
        <taxon>Erythrobacteraceae</taxon>
        <taxon>Erythrobacter/Porphyrobacter group</taxon>
        <taxon>Erythrobacter</taxon>
    </lineage>
</organism>
<dbReference type="PROSITE" id="PS50045">
    <property type="entry name" value="SIGMA54_INTERACT_4"/>
    <property type="match status" value="1"/>
</dbReference>
<keyword evidence="2" id="KW-0067">ATP-binding</keyword>
<dbReference type="InterPro" id="IPR058031">
    <property type="entry name" value="AAA_lid_NorR"/>
</dbReference>
<dbReference type="PANTHER" id="PTHR32071">
    <property type="entry name" value="TRANSCRIPTIONAL REGULATORY PROTEIN"/>
    <property type="match status" value="1"/>
</dbReference>
<dbReference type="Proteomes" id="UP000699975">
    <property type="component" value="Unassembled WGS sequence"/>
</dbReference>
<keyword evidence="1" id="KW-0547">Nucleotide-binding</keyword>
<evidence type="ECO:0000256" key="4">
    <source>
        <dbReference type="ARBA" id="ARBA00023159"/>
    </source>
</evidence>
<dbReference type="InterPro" id="IPR025662">
    <property type="entry name" value="Sigma_54_int_dom_ATP-bd_1"/>
</dbReference>
<dbReference type="PROSITE" id="PS00688">
    <property type="entry name" value="SIGMA54_INTERACT_3"/>
    <property type="match status" value="1"/>
</dbReference>
<evidence type="ECO:0000259" key="5">
    <source>
        <dbReference type="PROSITE" id="PS50045"/>
    </source>
</evidence>
<keyword evidence="4" id="KW-0010">Activator</keyword>
<feature type="domain" description="Sigma-54 factor interaction" evidence="5">
    <location>
        <begin position="1"/>
        <end position="224"/>
    </location>
</feature>
<sequence>MIRHAVATLERFAECDIPILIYGETGTGKELFARTAHYNSERLKEPFIPVNCGALHDSLIESELFGHCRGAFTDAKRDQPGLVALAEKGTLFLDEIDTLSARAQVALLRFLQDQQYRPVGGANVLTADVRVLAATNANLDHLVDQGLFRQDLKFRIDVAAIGVPPLRNRGPDRLLLAEHFLKRFASRYGKRLSGFGSTAKDELYAHNWPGNVRELENAVHRAVILADKGKVERLELGLEHQEPARPNMDMAINIVTKPDFREGMKAARACYLRQFEREYLSWLLRKTHGNVSAAARVAQTERRHLGRVIKRTGLSPDSFRTG</sequence>
<reference evidence="6 7" key="1">
    <citation type="submission" date="2021-04" db="EMBL/GenBank/DDBJ databases">
        <authorList>
            <person name="Pira H."/>
            <person name="Risdian C."/>
            <person name="Wink J."/>
        </authorList>
    </citation>
    <scope>NUCLEOTIDE SEQUENCE [LARGE SCALE GENOMIC DNA]</scope>
    <source>
        <strain evidence="6 7">WH131</strain>
    </source>
</reference>
<evidence type="ECO:0000256" key="1">
    <source>
        <dbReference type="ARBA" id="ARBA00022741"/>
    </source>
</evidence>
<keyword evidence="7" id="KW-1185">Reference proteome</keyword>
<dbReference type="Pfam" id="PF00158">
    <property type="entry name" value="Sigma54_activat"/>
    <property type="match status" value="1"/>
</dbReference>
<comment type="caution">
    <text evidence="6">The sequence shown here is derived from an EMBL/GenBank/DDBJ whole genome shotgun (WGS) entry which is preliminary data.</text>
</comment>
<evidence type="ECO:0000313" key="6">
    <source>
        <dbReference type="EMBL" id="MBV7266231.1"/>
    </source>
</evidence>